<accession>A0A6J7XA54</accession>
<gene>
    <name evidence="1" type="ORF">UFOVP1444_39</name>
    <name evidence="2" type="ORF">UFOVP1536_27</name>
</gene>
<reference evidence="2" key="1">
    <citation type="submission" date="2020-05" db="EMBL/GenBank/DDBJ databases">
        <authorList>
            <person name="Chiriac C."/>
            <person name="Salcher M."/>
            <person name="Ghai R."/>
            <person name="Kavagutti S V."/>
        </authorList>
    </citation>
    <scope>NUCLEOTIDE SEQUENCE</scope>
</reference>
<name>A0A6J7XA54_9CAUD</name>
<dbReference type="EMBL" id="LR797393">
    <property type="protein sequence ID" value="CAB4212908.1"/>
    <property type="molecule type" value="Genomic_DNA"/>
</dbReference>
<evidence type="ECO:0000313" key="1">
    <source>
        <dbReference type="EMBL" id="CAB4212908.1"/>
    </source>
</evidence>
<proteinExistence type="predicted"/>
<sequence length="72" mass="8435">MIMTKEEQTIWFNHALSDAKMGNSPEELAIGWMRYMAIRRLNPQQYFMLHARNLAGERFDDMVDAMVADLGR</sequence>
<protein>
    <submittedName>
        <fullName evidence="2">Uncharacterized protein</fullName>
    </submittedName>
</protein>
<evidence type="ECO:0000313" key="2">
    <source>
        <dbReference type="EMBL" id="CAB5227983.1"/>
    </source>
</evidence>
<dbReference type="EMBL" id="LR798382">
    <property type="protein sequence ID" value="CAB5227983.1"/>
    <property type="molecule type" value="Genomic_DNA"/>
</dbReference>
<organism evidence="2">
    <name type="scientific">uncultured Caudovirales phage</name>
    <dbReference type="NCBI Taxonomy" id="2100421"/>
    <lineage>
        <taxon>Viruses</taxon>
        <taxon>Duplodnaviria</taxon>
        <taxon>Heunggongvirae</taxon>
        <taxon>Uroviricota</taxon>
        <taxon>Caudoviricetes</taxon>
        <taxon>Peduoviridae</taxon>
        <taxon>Maltschvirus</taxon>
        <taxon>Maltschvirus maltsch</taxon>
    </lineage>
</organism>